<dbReference type="AlphaFoldDB" id="A0A1W1HGT5"/>
<dbReference type="Proteomes" id="UP000191931">
    <property type="component" value="Unassembled WGS sequence"/>
</dbReference>
<sequence>MTVYKEYFMPELFPTGLMRKEFDILIKCSKNASAFSIDELTDKTDLYFDKIKSAHKENPMVNVNLACAIVSSIHAIHADWRNIPEMAKPWCKGMIQYFIETADEDDDFLSPTGFDDDAAVLNACLKLADRADLCIDPEDYDEC</sequence>
<evidence type="ECO:0000313" key="2">
    <source>
        <dbReference type="Proteomes" id="UP000191931"/>
    </source>
</evidence>
<dbReference type="STRING" id="1246637.MTBBW1_410076"/>
<proteinExistence type="predicted"/>
<accession>A0A1W1HGT5</accession>
<keyword evidence="2" id="KW-1185">Reference proteome</keyword>
<reference evidence="1 2" key="1">
    <citation type="submission" date="2017-03" db="EMBL/GenBank/DDBJ databases">
        <authorList>
            <person name="Afonso C.L."/>
            <person name="Miller P.J."/>
            <person name="Scott M.A."/>
            <person name="Spackman E."/>
            <person name="Goraichik I."/>
            <person name="Dimitrov K.M."/>
            <person name="Suarez D.L."/>
            <person name="Swayne D.E."/>
        </authorList>
    </citation>
    <scope>NUCLEOTIDE SEQUENCE [LARGE SCALE GENOMIC DNA]</scope>
    <source>
        <strain evidence="1">PRJEB14757</strain>
    </source>
</reference>
<name>A0A1W1HGT5_9BACT</name>
<evidence type="ECO:0008006" key="3">
    <source>
        <dbReference type="Google" id="ProtNLM"/>
    </source>
</evidence>
<protein>
    <recommendedName>
        <fullName evidence="3">DUF1232 domain-containing protein</fullName>
    </recommendedName>
</protein>
<dbReference type="EMBL" id="FWEV01000283">
    <property type="protein sequence ID" value="SLM31721.1"/>
    <property type="molecule type" value="Genomic_DNA"/>
</dbReference>
<evidence type="ECO:0000313" key="1">
    <source>
        <dbReference type="EMBL" id="SLM31721.1"/>
    </source>
</evidence>
<gene>
    <name evidence="1" type="ORF">MTBBW1_410076</name>
</gene>
<organism evidence="1 2">
    <name type="scientific">Desulfamplus magnetovallimortis</name>
    <dbReference type="NCBI Taxonomy" id="1246637"/>
    <lineage>
        <taxon>Bacteria</taxon>
        <taxon>Pseudomonadati</taxon>
        <taxon>Thermodesulfobacteriota</taxon>
        <taxon>Desulfobacteria</taxon>
        <taxon>Desulfobacterales</taxon>
        <taxon>Desulfobacteraceae</taxon>
        <taxon>Desulfamplus</taxon>
    </lineage>
</organism>